<evidence type="ECO:0000313" key="1">
    <source>
        <dbReference type="EMBL" id="GMR48728.1"/>
    </source>
</evidence>
<dbReference type="EMBL" id="BTRK01000004">
    <property type="protein sequence ID" value="GMR48728.1"/>
    <property type="molecule type" value="Genomic_DNA"/>
</dbReference>
<sequence length="150" mass="16620">TTVYRPGWMGTVNSSLNVTCNVSMCLCPKGMELRVNTTTDYYTAFALYWKNQNWVLQGEEEKNKYILEGEIVKSAHCLPSLRPIKGPQCPLPIVLYGSYTETSACNNGILRTTDIDGVRCTTHPEAAATCTADGHFCGEKPIRIGRVYCS</sequence>
<keyword evidence="3" id="KW-1185">Reference proteome</keyword>
<organism evidence="1 3">
    <name type="scientific">Pristionchus mayeri</name>
    <dbReference type="NCBI Taxonomy" id="1317129"/>
    <lineage>
        <taxon>Eukaryota</taxon>
        <taxon>Metazoa</taxon>
        <taxon>Ecdysozoa</taxon>
        <taxon>Nematoda</taxon>
        <taxon>Chromadorea</taxon>
        <taxon>Rhabditida</taxon>
        <taxon>Rhabditina</taxon>
        <taxon>Diplogasteromorpha</taxon>
        <taxon>Diplogasteroidea</taxon>
        <taxon>Neodiplogasteridae</taxon>
        <taxon>Pristionchus</taxon>
    </lineage>
</organism>
<gene>
    <name evidence="1" type="ORF">PMAYCL1PPCAC_18923</name>
    <name evidence="2" type="ORF">PMAYCL1PPCAC_18924</name>
</gene>
<dbReference type="Proteomes" id="UP001328107">
    <property type="component" value="Unassembled WGS sequence"/>
</dbReference>
<name>A0AAN5CQI6_9BILA</name>
<protein>
    <submittedName>
        <fullName evidence="1">Uncharacterized protein</fullName>
    </submittedName>
</protein>
<proteinExistence type="predicted"/>
<evidence type="ECO:0000313" key="2">
    <source>
        <dbReference type="EMBL" id="GMR48729.1"/>
    </source>
</evidence>
<comment type="caution">
    <text evidence="1">The sequence shown here is derived from an EMBL/GenBank/DDBJ whole genome shotgun (WGS) entry which is preliminary data.</text>
</comment>
<accession>A0AAN5CQI6</accession>
<reference evidence="3" key="1">
    <citation type="submission" date="2022-10" db="EMBL/GenBank/DDBJ databases">
        <title>Genome assembly of Pristionchus species.</title>
        <authorList>
            <person name="Yoshida K."/>
            <person name="Sommer R.J."/>
        </authorList>
    </citation>
    <scope>NUCLEOTIDE SEQUENCE [LARGE SCALE GENOMIC DNA]</scope>
    <source>
        <strain evidence="3">RS5460</strain>
    </source>
</reference>
<dbReference type="EMBL" id="BTRK01000004">
    <property type="protein sequence ID" value="GMR48729.1"/>
    <property type="molecule type" value="Genomic_DNA"/>
</dbReference>
<reference evidence="1" key="2">
    <citation type="submission" date="2023-06" db="EMBL/GenBank/DDBJ databases">
        <title>Genome assembly of Pristionchus species.</title>
        <authorList>
            <person name="Yoshida K."/>
            <person name="Sommer R.J."/>
        </authorList>
    </citation>
    <scope>NUCLEOTIDE SEQUENCE</scope>
    <source>
        <strain evidence="1 3">RS5460</strain>
    </source>
</reference>
<feature type="non-terminal residue" evidence="1">
    <location>
        <position position="1"/>
    </location>
</feature>
<evidence type="ECO:0000313" key="3">
    <source>
        <dbReference type="Proteomes" id="UP001328107"/>
    </source>
</evidence>
<dbReference type="AlphaFoldDB" id="A0AAN5CQI6"/>